<evidence type="ECO:0000313" key="3">
    <source>
        <dbReference type="EMBL" id="MBP2375464.1"/>
    </source>
</evidence>
<keyword evidence="2" id="KW-0472">Membrane</keyword>
<keyword evidence="2" id="KW-0812">Transmembrane</keyword>
<comment type="caution">
    <text evidence="3">The sequence shown here is derived from an EMBL/GenBank/DDBJ whole genome shotgun (WGS) entry which is preliminary data.</text>
</comment>
<feature type="transmembrane region" description="Helical" evidence="2">
    <location>
        <begin position="52"/>
        <end position="72"/>
    </location>
</feature>
<gene>
    <name evidence="3" type="ORF">JOF46_003376</name>
</gene>
<dbReference type="Proteomes" id="UP000766570">
    <property type="component" value="Unassembled WGS sequence"/>
</dbReference>
<proteinExistence type="predicted"/>
<protein>
    <submittedName>
        <fullName evidence="3">Uncharacterized protein</fullName>
    </submittedName>
</protein>
<reference evidence="3 4" key="1">
    <citation type="submission" date="2021-03" db="EMBL/GenBank/DDBJ databases">
        <title>Sequencing the genomes of 1000 actinobacteria strains.</title>
        <authorList>
            <person name="Klenk H.-P."/>
        </authorList>
    </citation>
    <scope>NUCLEOTIDE SEQUENCE [LARGE SCALE GENOMIC DNA]</scope>
    <source>
        <strain evidence="3 4">DSM 15454</strain>
    </source>
</reference>
<evidence type="ECO:0000256" key="2">
    <source>
        <dbReference type="SAM" id="Phobius"/>
    </source>
</evidence>
<sequence>MDNIEKLISGIDPAERDNIGDPGPLQLQDPVPVFSQRPVQVKPGNSWGKWRILAAGTAIAAAAVGLVVWAPWQAPTGTGPASPTLPITGNPTTGPSPSSSADGSALPRIDYGLPNFLVPANQDVYFEDSPACNALDLRTLDLVDANGIRTKLPDNANAYPVIGCVDSLATILRSDLAEAGNPTGDGSGIWLARWQDGSWSIKADDDTGINGVGSMPFFTNPQLRSLDNPSDPILKPEQLRKLKVLDLDDTSLGRLLGPDVPSWMGANATEERHAFGNELLTVDHPAWEEREWKMDEIGNPIDDPMIGPNDVDRYDLLFYDLRGKKVFSLTSLRKGAVHEPTDCAEPGSTYTLDGESPSGVLTAAGPLKLALSTVTDAEGNRRSVIGLYPADLPSTGKTCDVHFGVDIGDRTLMLTQWNDPMGFKNQGEINAYLASVEYTQAKAVAKSLVIQDLG</sequence>
<dbReference type="EMBL" id="JAGIOE010000001">
    <property type="protein sequence ID" value="MBP2375464.1"/>
    <property type="molecule type" value="Genomic_DNA"/>
</dbReference>
<evidence type="ECO:0000256" key="1">
    <source>
        <dbReference type="SAM" id="MobiDB-lite"/>
    </source>
</evidence>
<organism evidence="3 4">
    <name type="scientific">Paeniglutamicibacter psychrophenolicus</name>
    <dbReference type="NCBI Taxonomy" id="257454"/>
    <lineage>
        <taxon>Bacteria</taxon>
        <taxon>Bacillati</taxon>
        <taxon>Actinomycetota</taxon>
        <taxon>Actinomycetes</taxon>
        <taxon>Micrococcales</taxon>
        <taxon>Micrococcaceae</taxon>
        <taxon>Paeniglutamicibacter</taxon>
    </lineage>
</organism>
<keyword evidence="4" id="KW-1185">Reference proteome</keyword>
<name>A0ABS4WGX5_9MICC</name>
<dbReference type="RefSeq" id="WP_209909128.1">
    <property type="nucleotide sequence ID" value="NZ_BAAAMI010000007.1"/>
</dbReference>
<accession>A0ABS4WGX5</accession>
<feature type="region of interest" description="Disordered" evidence="1">
    <location>
        <begin position="1"/>
        <end position="25"/>
    </location>
</feature>
<feature type="region of interest" description="Disordered" evidence="1">
    <location>
        <begin position="79"/>
        <end position="104"/>
    </location>
</feature>
<feature type="compositionally biased region" description="Low complexity" evidence="1">
    <location>
        <begin position="88"/>
        <end position="104"/>
    </location>
</feature>
<keyword evidence="2" id="KW-1133">Transmembrane helix</keyword>
<evidence type="ECO:0000313" key="4">
    <source>
        <dbReference type="Proteomes" id="UP000766570"/>
    </source>
</evidence>